<dbReference type="InterPro" id="IPR016160">
    <property type="entry name" value="Ald_DH_CS_CYS"/>
</dbReference>
<dbReference type="RefSeq" id="WP_092270195.1">
    <property type="nucleotide sequence ID" value="NZ_FORT01000009.1"/>
</dbReference>
<accession>A0A1I3XC84</accession>
<proteinExistence type="inferred from homology"/>
<evidence type="ECO:0000259" key="6">
    <source>
        <dbReference type="Pfam" id="PF00171"/>
    </source>
</evidence>
<evidence type="ECO:0000256" key="3">
    <source>
        <dbReference type="ARBA" id="ARBA00023027"/>
    </source>
</evidence>
<comment type="similarity">
    <text evidence="1 5">Belongs to the aldehyde dehydrogenase family.</text>
</comment>
<dbReference type="InterPro" id="IPR015590">
    <property type="entry name" value="Aldehyde_DH_dom"/>
</dbReference>
<dbReference type="InterPro" id="IPR029510">
    <property type="entry name" value="Ald_DH_CS_GLU"/>
</dbReference>
<dbReference type="InterPro" id="IPR016163">
    <property type="entry name" value="Ald_DH_C"/>
</dbReference>
<dbReference type="PROSITE" id="PS00070">
    <property type="entry name" value="ALDEHYDE_DEHYDR_CYS"/>
    <property type="match status" value="1"/>
</dbReference>
<protein>
    <submittedName>
        <fullName evidence="7">Aldehyde dehydrogenase (NAD+)</fullName>
    </submittedName>
</protein>
<dbReference type="Gene3D" id="3.40.605.10">
    <property type="entry name" value="Aldehyde Dehydrogenase, Chain A, domain 1"/>
    <property type="match status" value="1"/>
</dbReference>
<dbReference type="PANTHER" id="PTHR42986:SF1">
    <property type="entry name" value="BENZALDEHYDE DEHYDROGENASE YFMT"/>
    <property type="match status" value="1"/>
</dbReference>
<feature type="active site" evidence="4">
    <location>
        <position position="252"/>
    </location>
</feature>
<evidence type="ECO:0000256" key="2">
    <source>
        <dbReference type="ARBA" id="ARBA00023002"/>
    </source>
</evidence>
<dbReference type="PROSITE" id="PS00687">
    <property type="entry name" value="ALDEHYDE_DEHYDR_GLU"/>
    <property type="match status" value="1"/>
</dbReference>
<dbReference type="AlphaFoldDB" id="A0A1I3XC84"/>
<evidence type="ECO:0000256" key="1">
    <source>
        <dbReference type="ARBA" id="ARBA00009986"/>
    </source>
</evidence>
<feature type="domain" description="Aldehyde dehydrogenase" evidence="6">
    <location>
        <begin position="15"/>
        <end position="473"/>
    </location>
</feature>
<keyword evidence="8" id="KW-1185">Reference proteome</keyword>
<gene>
    <name evidence="7" type="ORF">SAMN05518846_109167</name>
</gene>
<sequence>MKYAEWNQLFIRGEWKEGKSSNKYINQNPYSKEVLAEIRLANKQDMDDAYASARDAQRAWAKVSATEKTAVIERAIAILEGKREELVPLMVREQGCTVLKANVEIGIATGFMREAATYPGRIHDEELSSITAGKENHLYCLPVGVVGVIAPWNFPLHLAMRSVVAAIATGNAVVLKPDLQTYISGGCVIAKVFEEAGLPSGVLNLVVSDLAEVGDYFIEHPIPRMISFTGSTAAGRHIASVTGKHLKKTALELGGNNAFIVLEDADLDQAVAAAMFGKFMHQGQICMAVNRFVVDRKVYGAFVERLTDKASQLAVGNPEDPNTVIGPLINRNQVDKILRVIGESVALGARIVLAGSVEDNLMAPTIVVDVKNDMPIAQSELFGPVAAIIPVDSEEEAIQVANASDYGLSGAVFSGSLERGEAVAQQIHTGMIHVNDQSVNDEPHIAFGGEKGSGLGRFNGKWSIEEFTTIKWISVQREPRHYPFS</sequence>
<keyword evidence="2 5" id="KW-0560">Oxidoreductase</keyword>
<dbReference type="SUPFAM" id="SSF53720">
    <property type="entry name" value="ALDH-like"/>
    <property type="match status" value="1"/>
</dbReference>
<dbReference type="InterPro" id="IPR016162">
    <property type="entry name" value="Ald_DH_N"/>
</dbReference>
<dbReference type="EMBL" id="FORT01000009">
    <property type="protein sequence ID" value="SFK17170.1"/>
    <property type="molecule type" value="Genomic_DNA"/>
</dbReference>
<evidence type="ECO:0000256" key="4">
    <source>
        <dbReference type="PROSITE-ProRule" id="PRU10007"/>
    </source>
</evidence>
<dbReference type="PANTHER" id="PTHR42986">
    <property type="entry name" value="BENZALDEHYDE DEHYDROGENASE YFMT"/>
    <property type="match status" value="1"/>
</dbReference>
<organism evidence="7 8">
    <name type="scientific">Brevibacillus centrosporus</name>
    <dbReference type="NCBI Taxonomy" id="54910"/>
    <lineage>
        <taxon>Bacteria</taxon>
        <taxon>Bacillati</taxon>
        <taxon>Bacillota</taxon>
        <taxon>Bacilli</taxon>
        <taxon>Bacillales</taxon>
        <taxon>Paenibacillaceae</taxon>
        <taxon>Brevibacillus</taxon>
    </lineage>
</organism>
<dbReference type="GO" id="GO:0016620">
    <property type="term" value="F:oxidoreductase activity, acting on the aldehyde or oxo group of donors, NAD or NADP as acceptor"/>
    <property type="evidence" value="ECO:0007669"/>
    <property type="project" value="InterPro"/>
</dbReference>
<dbReference type="Pfam" id="PF00171">
    <property type="entry name" value="Aldedh"/>
    <property type="match status" value="1"/>
</dbReference>
<evidence type="ECO:0000313" key="7">
    <source>
        <dbReference type="EMBL" id="SFK17170.1"/>
    </source>
</evidence>
<dbReference type="InterPro" id="IPR016161">
    <property type="entry name" value="Ald_DH/histidinol_DH"/>
</dbReference>
<evidence type="ECO:0000313" key="8">
    <source>
        <dbReference type="Proteomes" id="UP000198915"/>
    </source>
</evidence>
<name>A0A1I3XC84_9BACL</name>
<evidence type="ECO:0000256" key="5">
    <source>
        <dbReference type="RuleBase" id="RU003345"/>
    </source>
</evidence>
<dbReference type="STRING" id="1884381.SAMN05518846_109167"/>
<dbReference type="Proteomes" id="UP000198915">
    <property type="component" value="Unassembled WGS sequence"/>
</dbReference>
<reference evidence="8" key="1">
    <citation type="submission" date="2016-10" db="EMBL/GenBank/DDBJ databases">
        <authorList>
            <person name="Varghese N."/>
            <person name="Submissions S."/>
        </authorList>
    </citation>
    <scope>NUCLEOTIDE SEQUENCE [LARGE SCALE GENOMIC DNA]</scope>
    <source>
        <strain evidence="8">OK042</strain>
    </source>
</reference>
<dbReference type="FunFam" id="3.40.309.10:FF:000009">
    <property type="entry name" value="Aldehyde dehydrogenase A"/>
    <property type="match status" value="1"/>
</dbReference>
<keyword evidence="3" id="KW-0520">NAD</keyword>
<dbReference type="Gene3D" id="3.40.309.10">
    <property type="entry name" value="Aldehyde Dehydrogenase, Chain A, domain 2"/>
    <property type="match status" value="1"/>
</dbReference>